<protein>
    <submittedName>
        <fullName evidence="1">Uncharacterized protein</fullName>
    </submittedName>
</protein>
<dbReference type="KEGG" id="slr:L21SP2_0970"/>
<reference evidence="1 2" key="1">
    <citation type="journal article" date="2015" name="Stand. Genomic Sci.">
        <title>Complete genome sequence and description of Salinispira pacifica gen. nov., sp. nov., a novel spirochaete isolated form a hypersaline microbial mat.</title>
        <authorList>
            <person name="Ben Hania W."/>
            <person name="Joseph M."/>
            <person name="Schumann P."/>
            <person name="Bunk B."/>
            <person name="Fiebig A."/>
            <person name="Sproer C."/>
            <person name="Klenk H.P."/>
            <person name="Fardeau M.L."/>
            <person name="Spring S."/>
        </authorList>
    </citation>
    <scope>NUCLEOTIDE SEQUENCE [LARGE SCALE GENOMIC DNA]</scope>
    <source>
        <strain evidence="1 2">L21-RPul-D2</strain>
    </source>
</reference>
<dbReference type="AlphaFoldDB" id="V5WFG8"/>
<sequence length="627" mass="68418">MGIDLAVTGNTGINLLNANGVGLFEMNFDLENGVSSKIGMGGYDMSAATILSAINGMSTYKTSRDILNQGFSGDRAAAMRMLASYAADETDERFEQLMNGQAEFTIEEGAGNAKTEQDENGRINMRIDSQEGTNGDLLTGIALIHEAFRNGLDDGETGQQQENAESVIHHTIAAQMVGQGYGMSSLSDSLKDEIKILNSEGGIQKLAEHAVENYDWSADYWKLVTDEHGNLAWEDDHSTDFDLSLLAMGTVAAEDMDTTMKYNILSRFGKVSNWDEYRSDPENFNPLAAVGYDNMISFVNGTDSFIDASLAAEAFMASQTRDGLNAVNRSLMDIQASGLLVQSDVNIDTQGLIGEGTDEIPYAAARAHDDGTIDVTGFADFRFVNDEFYNDLQYSEVQNGDKSQEWLDSNYPLHQFAANQHAGGDLVGSGDVVSQVAGTLTMGFDDIYGLNAFTQSASNPGTGYFSGHLSGEGIMDYISLFATEGTNLQNNNGSYSLTGVQAGMVVGQQGSTGIATGDHIHNEIRQVDPITGAWNADPRAWNRFFRDSEAYNANLQGNEWANSYSGYRSDTDYSDPRLWSSTHNDWYSNGRDSMNYPSFFLEHLQDMPSSDYSLSWDELMSSIEGGW</sequence>
<name>V5WFG8_9SPIO</name>
<proteinExistence type="predicted"/>
<dbReference type="EMBL" id="CP006939">
    <property type="protein sequence ID" value="AHC14390.1"/>
    <property type="molecule type" value="Genomic_DNA"/>
</dbReference>
<gene>
    <name evidence="1" type="ORF">L21SP2_0970</name>
</gene>
<dbReference type="eggNOG" id="COG3210">
    <property type="taxonomic scope" value="Bacteria"/>
</dbReference>
<organism evidence="1 2">
    <name type="scientific">Salinispira pacifica</name>
    <dbReference type="NCBI Taxonomy" id="1307761"/>
    <lineage>
        <taxon>Bacteria</taxon>
        <taxon>Pseudomonadati</taxon>
        <taxon>Spirochaetota</taxon>
        <taxon>Spirochaetia</taxon>
        <taxon>Spirochaetales</taxon>
        <taxon>Spirochaetaceae</taxon>
        <taxon>Salinispira</taxon>
    </lineage>
</organism>
<keyword evidence="2" id="KW-1185">Reference proteome</keyword>
<accession>V5WFG8</accession>
<evidence type="ECO:0000313" key="2">
    <source>
        <dbReference type="Proteomes" id="UP000018680"/>
    </source>
</evidence>
<dbReference type="HOGENOM" id="CLU_444722_0_0_12"/>
<evidence type="ECO:0000313" key="1">
    <source>
        <dbReference type="EMBL" id="AHC14390.1"/>
    </source>
</evidence>
<dbReference type="Proteomes" id="UP000018680">
    <property type="component" value="Chromosome"/>
</dbReference>